<evidence type="ECO:0000313" key="3">
    <source>
        <dbReference type="Proteomes" id="UP001229421"/>
    </source>
</evidence>
<protein>
    <submittedName>
        <fullName evidence="2">Uncharacterized protein</fullName>
    </submittedName>
</protein>
<name>A0AAD8KXR3_TARER</name>
<accession>A0AAD8KXR3</accession>
<gene>
    <name evidence="2" type="ORF">QVD17_08111</name>
</gene>
<keyword evidence="3" id="KW-1185">Reference proteome</keyword>
<feature type="chain" id="PRO_5042115659" evidence="1">
    <location>
        <begin position="22"/>
        <end position="92"/>
    </location>
</feature>
<evidence type="ECO:0000313" key="2">
    <source>
        <dbReference type="EMBL" id="KAK1431624.1"/>
    </source>
</evidence>
<dbReference type="Proteomes" id="UP001229421">
    <property type="component" value="Unassembled WGS sequence"/>
</dbReference>
<dbReference type="AlphaFoldDB" id="A0AAD8KXR3"/>
<organism evidence="2 3">
    <name type="scientific">Tagetes erecta</name>
    <name type="common">African marigold</name>
    <dbReference type="NCBI Taxonomy" id="13708"/>
    <lineage>
        <taxon>Eukaryota</taxon>
        <taxon>Viridiplantae</taxon>
        <taxon>Streptophyta</taxon>
        <taxon>Embryophyta</taxon>
        <taxon>Tracheophyta</taxon>
        <taxon>Spermatophyta</taxon>
        <taxon>Magnoliopsida</taxon>
        <taxon>eudicotyledons</taxon>
        <taxon>Gunneridae</taxon>
        <taxon>Pentapetalae</taxon>
        <taxon>asterids</taxon>
        <taxon>campanulids</taxon>
        <taxon>Asterales</taxon>
        <taxon>Asteraceae</taxon>
        <taxon>Asteroideae</taxon>
        <taxon>Heliantheae alliance</taxon>
        <taxon>Tageteae</taxon>
        <taxon>Tagetes</taxon>
    </lineage>
</organism>
<sequence>MGKLVVGFVLFSCLYLQSAMSRFVVEKNSLTVSSPDSIKGNHDSAIGNFGIPQNKWMIDVFDCWRNNEYWNRHAAAAASSQETLLRDRFKLV</sequence>
<keyword evidence="1" id="KW-0732">Signal</keyword>
<evidence type="ECO:0000256" key="1">
    <source>
        <dbReference type="SAM" id="SignalP"/>
    </source>
</evidence>
<feature type="signal peptide" evidence="1">
    <location>
        <begin position="1"/>
        <end position="21"/>
    </location>
</feature>
<reference evidence="2" key="1">
    <citation type="journal article" date="2023" name="bioRxiv">
        <title>Improved chromosome-level genome assembly for marigold (Tagetes erecta).</title>
        <authorList>
            <person name="Jiang F."/>
            <person name="Yuan L."/>
            <person name="Wang S."/>
            <person name="Wang H."/>
            <person name="Xu D."/>
            <person name="Wang A."/>
            <person name="Fan W."/>
        </authorList>
    </citation>
    <scope>NUCLEOTIDE SEQUENCE</scope>
    <source>
        <strain evidence="2">WSJ</strain>
        <tissue evidence="2">Leaf</tissue>
    </source>
</reference>
<comment type="caution">
    <text evidence="2">The sequence shown here is derived from an EMBL/GenBank/DDBJ whole genome shotgun (WGS) entry which is preliminary data.</text>
</comment>
<proteinExistence type="predicted"/>
<dbReference type="EMBL" id="JAUHHV010000002">
    <property type="protein sequence ID" value="KAK1431624.1"/>
    <property type="molecule type" value="Genomic_DNA"/>
</dbReference>